<accession>A0A9X0B386</accession>
<feature type="compositionally biased region" description="Polar residues" evidence="1">
    <location>
        <begin position="1"/>
        <end position="20"/>
    </location>
</feature>
<gene>
    <name evidence="3" type="ORF">N7509_008992</name>
</gene>
<feature type="region of interest" description="Disordered" evidence="1">
    <location>
        <begin position="575"/>
        <end position="626"/>
    </location>
</feature>
<dbReference type="SMART" id="SM00694">
    <property type="entry name" value="DysFC"/>
    <property type="match status" value="1"/>
</dbReference>
<dbReference type="EMBL" id="JAPZBU010000009">
    <property type="protein sequence ID" value="KAJ5386451.1"/>
    <property type="molecule type" value="Genomic_DNA"/>
</dbReference>
<evidence type="ECO:0000313" key="4">
    <source>
        <dbReference type="Proteomes" id="UP001147747"/>
    </source>
</evidence>
<protein>
    <recommendedName>
        <fullName evidence="2">Peroxin/Ferlin domain-containing protein</fullName>
    </recommendedName>
</protein>
<evidence type="ECO:0000313" key="3">
    <source>
        <dbReference type="EMBL" id="KAJ5386451.1"/>
    </source>
</evidence>
<dbReference type="GeneID" id="81372609"/>
<dbReference type="Proteomes" id="UP001147747">
    <property type="component" value="Unassembled WGS sequence"/>
</dbReference>
<dbReference type="OrthoDB" id="72441at2759"/>
<reference evidence="3" key="2">
    <citation type="journal article" date="2023" name="IMA Fungus">
        <title>Comparative genomic study of the Penicillium genus elucidates a diverse pangenome and 15 lateral gene transfer events.</title>
        <authorList>
            <person name="Petersen C."/>
            <person name="Sorensen T."/>
            <person name="Nielsen M.R."/>
            <person name="Sondergaard T.E."/>
            <person name="Sorensen J.L."/>
            <person name="Fitzpatrick D.A."/>
            <person name="Frisvad J.C."/>
            <person name="Nielsen K.L."/>
        </authorList>
    </citation>
    <scope>NUCLEOTIDE SEQUENCE</scope>
    <source>
        <strain evidence="3">IBT 29677</strain>
    </source>
</reference>
<dbReference type="RefSeq" id="XP_056484249.1">
    <property type="nucleotide sequence ID" value="XM_056633629.1"/>
</dbReference>
<feature type="domain" description="Peroxin/Ferlin" evidence="2">
    <location>
        <begin position="222"/>
        <end position="257"/>
    </location>
</feature>
<feature type="compositionally biased region" description="Basic residues" evidence="1">
    <location>
        <begin position="684"/>
        <end position="694"/>
    </location>
</feature>
<proteinExistence type="predicted"/>
<dbReference type="GO" id="GO:0016020">
    <property type="term" value="C:membrane"/>
    <property type="evidence" value="ECO:0007669"/>
    <property type="project" value="InterPro"/>
</dbReference>
<feature type="region of interest" description="Disordered" evidence="1">
    <location>
        <begin position="1"/>
        <end position="145"/>
    </location>
</feature>
<evidence type="ECO:0000256" key="1">
    <source>
        <dbReference type="SAM" id="MobiDB-lite"/>
    </source>
</evidence>
<dbReference type="InterPro" id="IPR006614">
    <property type="entry name" value="Peroxin/Ferlin"/>
</dbReference>
<feature type="compositionally biased region" description="Low complexity" evidence="1">
    <location>
        <begin position="121"/>
        <end position="136"/>
    </location>
</feature>
<organism evidence="3 4">
    <name type="scientific">Penicillium cosmopolitanum</name>
    <dbReference type="NCBI Taxonomy" id="1131564"/>
    <lineage>
        <taxon>Eukaryota</taxon>
        <taxon>Fungi</taxon>
        <taxon>Dikarya</taxon>
        <taxon>Ascomycota</taxon>
        <taxon>Pezizomycotina</taxon>
        <taxon>Eurotiomycetes</taxon>
        <taxon>Eurotiomycetidae</taxon>
        <taxon>Eurotiales</taxon>
        <taxon>Aspergillaceae</taxon>
        <taxon>Penicillium</taxon>
    </lineage>
</organism>
<keyword evidence="4" id="KW-1185">Reference proteome</keyword>
<evidence type="ECO:0000259" key="2">
    <source>
        <dbReference type="SMART" id="SM00694"/>
    </source>
</evidence>
<dbReference type="Gene3D" id="1.25.40.10">
    <property type="entry name" value="Tetratricopeptide repeat domain"/>
    <property type="match status" value="1"/>
</dbReference>
<feature type="compositionally biased region" description="Low complexity" evidence="1">
    <location>
        <begin position="575"/>
        <end position="587"/>
    </location>
</feature>
<feature type="compositionally biased region" description="Polar residues" evidence="1">
    <location>
        <begin position="68"/>
        <end position="77"/>
    </location>
</feature>
<comment type="caution">
    <text evidence="3">The sequence shown here is derived from an EMBL/GenBank/DDBJ whole genome shotgun (WGS) entry which is preliminary data.</text>
</comment>
<name>A0A9X0B386_9EURO</name>
<feature type="region of interest" description="Disordered" evidence="1">
    <location>
        <begin position="676"/>
        <end position="709"/>
    </location>
</feature>
<dbReference type="InterPro" id="IPR011990">
    <property type="entry name" value="TPR-like_helical_dom_sf"/>
</dbReference>
<sequence>MEDTASISLVDNTAPSQHLSSGDLESLRRSSTVARQNSRPSRLNRVSVSGQLAKRKYAKWQPDRLGVTSDNETSPSRESSRARGSISAGSIGGPPARQPSHQDSGLGLRESETLDLAPTRTQSHTNATTHSTTTNGHPPPSDERKPVSELDILYENQRGSFVFGIPLYSQGSLLNLDPSPWMTQDRRESPVNITNAQLPDPSWEWSWRTWYVDMSGDVDEQGWQYSFSFSSSQWHGTHPWFHSWVRRRRWVRLRHKAPERRVRGRSEFERAHMLTEDYFTIHSHKVRSRDQSTTGLSRVESGFLNRVDTKVDEEVHLEEIGDIPTLMHALKLCSIDREKLNALRKFVEEGGEEIYYLNDKITEIMSMFVFQASRWQFVTYLVGKIQQLSQLITDSDDKESERMQRKKDNLIRAVESAKQHVTGPDFFADSHGESGGELLGLTPMSQHKYLLSKRAQATGDPLIVTKGKEIKGIPKAAEIGGGPESFTACPSRGDNFRSLAAPSFSTASANTIPLHATGATGAFLPMFSSGRPCLRRRLSVVLDNVAAGSDEPLLFLYPRWAASALQGHQTASLTTTAASANRSRTSNHSFPSVAPPCAPSISVRRQSSRWFSPNAAGKDGDGSSTEVPLAGNETINSSEQHIDNVRDGSISANQAEPTIEPKRPVGLFADIETDTPARGPITWKSRRRNRHRPSSRPLAAPTRDLTTRKADSIARLSVRDRKKLRYGAYIKGRSKNSEKLSYYPVGGWDSMKDILERQAQDPRVATRRSAKHKELQVPEETIGMMSGITDTAIAENIFYINVRNGCRVQILHPRDGDGLHRKVILSGSERVMELVEDRIKRVQAQQEIGDPLVEISKPLFPVLSSMESMRRNKLPVPMIRGVWIESKLDRMSYRELLDLGSSIGTVKEFAERIQDLIRACELPSGERTGSKPQPAQRGQVVRNILKLFRQDSNKEYFSSAALNQTLAFLCDQELLKLARAVFLRAEHVATADTYNIFLRTAARRQDLKTFRRFLISMDRAHIRPTPETWLVLLGAVVTPKAKASLIAHLVQKGHMAETRVTRTALQLTIQDSLLVHLENGQSMDSFLNLMVKTPEANWFGPSILSQMFSVIARRGDFTAANILLKFCLTNQLPLGSNQLTSLLTMCRKDVFSAVDYLLPLLRQSNFQLSRQNMDFFFRIAYKSEKYNICRVLWRYACIYGLVTYRMKEIVLSSLCRNVSYHHFANDFRKGWQLYAGKVIVGLELHFPRGPVWPKDITDLIPSGFSDKPLDFLSSGFKAQGTERDLQRRVAWMLIHRDLGLLGKSRYAPVRPLSVMLESAAILDANWERQPRSLDWFLDNAIYVPIKRLPSEDRHPLSSTSLSSRHDLASLDLYSAKSALRV</sequence>
<reference evidence="3" key="1">
    <citation type="submission" date="2022-12" db="EMBL/GenBank/DDBJ databases">
        <authorList>
            <person name="Petersen C."/>
        </authorList>
    </citation>
    <scope>NUCLEOTIDE SEQUENCE</scope>
    <source>
        <strain evidence="3">IBT 29677</strain>
    </source>
</reference>
<feature type="compositionally biased region" description="Polar residues" evidence="1">
    <location>
        <begin position="29"/>
        <end position="50"/>
    </location>
</feature>